<dbReference type="AlphaFoldDB" id="A0A4V2FI23"/>
<evidence type="ECO:0000313" key="3">
    <source>
        <dbReference type="Proteomes" id="UP000291078"/>
    </source>
</evidence>
<evidence type="ECO:0000313" key="2">
    <source>
        <dbReference type="EMBL" id="RZT42279.1"/>
    </source>
</evidence>
<keyword evidence="3" id="KW-1185">Reference proteome</keyword>
<sequence length="206" mass="22253">MSTREEALRKDGWLVEKARGLGKGSVRRITRGGKSKLCSIRITQDQLIAFPRNEMDNGWSKLADVDMVVVASGDDPASPRAARIHLFDANEVRDRFDRTYAARIAAGHSIPVGRGVWLGLYTPDGAHEPPSCVGGGIGNKYPPIAVIPFADLQAPTANGFDDEGGDDALQLVDGHAERPAEQPAVPLTISEQSGVWQKPSAYRPRT</sequence>
<feature type="region of interest" description="Disordered" evidence="1">
    <location>
        <begin position="157"/>
        <end position="206"/>
    </location>
</feature>
<dbReference type="Proteomes" id="UP000291078">
    <property type="component" value="Unassembled WGS sequence"/>
</dbReference>
<protein>
    <submittedName>
        <fullName evidence="2">Uncharacterized protein</fullName>
    </submittedName>
</protein>
<gene>
    <name evidence="2" type="ORF">EV147_1307</name>
</gene>
<accession>A0A4V2FI23</accession>
<organism evidence="2 3">
    <name type="scientific">Cupriavidus agavae</name>
    <dbReference type="NCBI Taxonomy" id="1001822"/>
    <lineage>
        <taxon>Bacteria</taxon>
        <taxon>Pseudomonadati</taxon>
        <taxon>Pseudomonadota</taxon>
        <taxon>Betaproteobacteria</taxon>
        <taxon>Burkholderiales</taxon>
        <taxon>Burkholderiaceae</taxon>
        <taxon>Cupriavidus</taxon>
    </lineage>
</organism>
<dbReference type="OrthoDB" id="9153661at2"/>
<name>A0A4V2FI23_9BURK</name>
<comment type="caution">
    <text evidence="2">The sequence shown here is derived from an EMBL/GenBank/DDBJ whole genome shotgun (WGS) entry which is preliminary data.</text>
</comment>
<dbReference type="EMBL" id="SGXM01000001">
    <property type="protein sequence ID" value="RZT42279.1"/>
    <property type="molecule type" value="Genomic_DNA"/>
</dbReference>
<dbReference type="RefSeq" id="WP_130390262.1">
    <property type="nucleotide sequence ID" value="NZ_SGXM01000001.1"/>
</dbReference>
<evidence type="ECO:0000256" key="1">
    <source>
        <dbReference type="SAM" id="MobiDB-lite"/>
    </source>
</evidence>
<reference evidence="2 3" key="1">
    <citation type="journal article" date="2015" name="Stand. Genomic Sci.">
        <title>Genomic Encyclopedia of Bacterial and Archaeal Type Strains, Phase III: the genomes of soil and plant-associated and newly described type strains.</title>
        <authorList>
            <person name="Whitman W.B."/>
            <person name="Woyke T."/>
            <person name="Klenk H.P."/>
            <person name="Zhou Y."/>
            <person name="Lilburn T.G."/>
            <person name="Beck B.J."/>
            <person name="De Vos P."/>
            <person name="Vandamme P."/>
            <person name="Eisen J.A."/>
            <person name="Garrity G."/>
            <person name="Hugenholtz P."/>
            <person name="Kyrpides N.C."/>
        </authorList>
    </citation>
    <scope>NUCLEOTIDE SEQUENCE [LARGE SCALE GENOMIC DNA]</scope>
    <source>
        <strain evidence="2 3">ASC-9842</strain>
    </source>
</reference>
<proteinExistence type="predicted"/>